<keyword evidence="3" id="KW-1185">Reference proteome</keyword>
<proteinExistence type="predicted"/>
<organism evidence="2 3">
    <name type="scientific">Stylosanthes scabra</name>
    <dbReference type="NCBI Taxonomy" id="79078"/>
    <lineage>
        <taxon>Eukaryota</taxon>
        <taxon>Viridiplantae</taxon>
        <taxon>Streptophyta</taxon>
        <taxon>Embryophyta</taxon>
        <taxon>Tracheophyta</taxon>
        <taxon>Spermatophyta</taxon>
        <taxon>Magnoliopsida</taxon>
        <taxon>eudicotyledons</taxon>
        <taxon>Gunneridae</taxon>
        <taxon>Pentapetalae</taxon>
        <taxon>rosids</taxon>
        <taxon>fabids</taxon>
        <taxon>Fabales</taxon>
        <taxon>Fabaceae</taxon>
        <taxon>Papilionoideae</taxon>
        <taxon>50 kb inversion clade</taxon>
        <taxon>dalbergioids sensu lato</taxon>
        <taxon>Dalbergieae</taxon>
        <taxon>Pterocarpus clade</taxon>
        <taxon>Stylosanthes</taxon>
    </lineage>
</organism>
<comment type="caution">
    <text evidence="2">The sequence shown here is derived from an EMBL/GenBank/DDBJ whole genome shotgun (WGS) entry which is preliminary data.</text>
</comment>
<evidence type="ECO:0000313" key="3">
    <source>
        <dbReference type="Proteomes" id="UP001341840"/>
    </source>
</evidence>
<feature type="compositionally biased region" description="Basic and acidic residues" evidence="1">
    <location>
        <begin position="133"/>
        <end position="142"/>
    </location>
</feature>
<sequence length="204" mass="23871">MVQNRLEVRAEPIRFWAVAKTKFLNRFAILASRFELLDFEDFKNLHPRRVDSVRRGIDSKPFFTFLTELELQVESIREILESIRAFLNLENEESDRKYKRTIGSSKCLWGSYFHVGQELTSRLTVAAGGLPPTEEKDRKRSGPADWSSGKYERWLSGASTGPVDTRVKRGALVPYWEPHEFVVLTPLLWKYFRCRWRLAVRFVG</sequence>
<dbReference type="EMBL" id="JASCZI010120874">
    <property type="protein sequence ID" value="MED6156627.1"/>
    <property type="molecule type" value="Genomic_DNA"/>
</dbReference>
<gene>
    <name evidence="2" type="ORF">PIB30_016173</name>
</gene>
<reference evidence="2 3" key="1">
    <citation type="journal article" date="2023" name="Plants (Basel)">
        <title>Bridging the Gap: Combining Genomics and Transcriptomics Approaches to Understand Stylosanthes scabra, an Orphan Legume from the Brazilian Caatinga.</title>
        <authorList>
            <person name="Ferreira-Neto J.R.C."/>
            <person name="da Silva M.D."/>
            <person name="Binneck E."/>
            <person name="de Melo N.F."/>
            <person name="da Silva R.H."/>
            <person name="de Melo A.L.T.M."/>
            <person name="Pandolfi V."/>
            <person name="Bustamante F.O."/>
            <person name="Brasileiro-Vidal A.C."/>
            <person name="Benko-Iseppon A.M."/>
        </authorList>
    </citation>
    <scope>NUCLEOTIDE SEQUENCE [LARGE SCALE GENOMIC DNA]</scope>
    <source>
        <tissue evidence="2">Leaves</tissue>
    </source>
</reference>
<protein>
    <submittedName>
        <fullName evidence="2">Uncharacterized protein</fullName>
    </submittedName>
</protein>
<dbReference type="Proteomes" id="UP001341840">
    <property type="component" value="Unassembled WGS sequence"/>
</dbReference>
<evidence type="ECO:0000313" key="2">
    <source>
        <dbReference type="EMBL" id="MED6156627.1"/>
    </source>
</evidence>
<evidence type="ECO:0000256" key="1">
    <source>
        <dbReference type="SAM" id="MobiDB-lite"/>
    </source>
</evidence>
<name>A0ABU6U7H9_9FABA</name>
<feature type="region of interest" description="Disordered" evidence="1">
    <location>
        <begin position="128"/>
        <end position="147"/>
    </location>
</feature>
<accession>A0ABU6U7H9</accession>